<dbReference type="InterPro" id="IPR013087">
    <property type="entry name" value="Znf_C2H2_type"/>
</dbReference>
<dbReference type="InterPro" id="IPR052797">
    <property type="entry name" value="RegFact_GeneExpr_CellDeath"/>
</dbReference>
<dbReference type="PROSITE" id="PS00028">
    <property type="entry name" value="ZINC_FINGER_C2H2_1"/>
    <property type="match status" value="1"/>
</dbReference>
<dbReference type="OrthoDB" id="5864469at2759"/>
<reference evidence="2" key="1">
    <citation type="submission" date="2020-10" db="EMBL/GenBank/DDBJ databases">
        <authorList>
            <person name="Kikuchi T."/>
        </authorList>
    </citation>
    <scope>NUCLEOTIDE SEQUENCE</scope>
    <source>
        <strain evidence="2">NKZ352</strain>
    </source>
</reference>
<evidence type="ECO:0000259" key="1">
    <source>
        <dbReference type="PROSITE" id="PS00028"/>
    </source>
</evidence>
<protein>
    <recommendedName>
        <fullName evidence="1">C2H2-type domain-containing protein</fullName>
    </recommendedName>
</protein>
<evidence type="ECO:0000313" key="3">
    <source>
        <dbReference type="Proteomes" id="UP000835052"/>
    </source>
</evidence>
<comment type="caution">
    <text evidence="2">The sequence shown here is derived from an EMBL/GenBank/DDBJ whole genome shotgun (WGS) entry which is preliminary data.</text>
</comment>
<dbReference type="PANTHER" id="PTHR33936:SF3">
    <property type="entry name" value="C2H2-TYPE DOMAIN-CONTAINING PROTEIN"/>
    <property type="match status" value="1"/>
</dbReference>
<evidence type="ECO:0000313" key="2">
    <source>
        <dbReference type="EMBL" id="CAD6191616.1"/>
    </source>
</evidence>
<dbReference type="AlphaFoldDB" id="A0A8S1H5S7"/>
<dbReference type="EMBL" id="CAJGYM010000022">
    <property type="protein sequence ID" value="CAD6191616.1"/>
    <property type="molecule type" value="Genomic_DNA"/>
</dbReference>
<gene>
    <name evidence="2" type="ORF">CAUJ_LOCUS7535</name>
</gene>
<sequence>MSTTDDDQGLDVVDVGDAYMGDVKLEFNPTETKRNTGARYLCPYGCGKLVALRTIDYHKNNGCGRRMNESLVTNPDIKKRYYCCGVCFTEFVTRQEFHAHLRIEHDVHPEIHHVNFKDRATFDRFLRWLEMEGGAHFRHKSGSKRRGRGKGIFLACNRSGYVSSSSNSDPARDRTGPFRLGFSCTAFVHGTEHEDGHVSADVCGDHYGHDSRMRLPNVIKYIIGQKQLDGEPSSDIIAYLRDHFTQFASENIFAQRICFVDNEELKNIYACNTKKWETRGVPTGCEIWEEELLDRAGITRNGAQRLRAYNEKTTQELALDEDWPRPRVFVAKIRSESGMLVPLSDPRLQDCDSSVQATYFSHQPAVDTRYVEMEEVEYADENFEHIEEEVIQDGAYEMKANDDGLKVPVNVIREEQVETVVRSSHDHAVDEPQTITVETVDGKEYEEYVRADGTEMQVVLEEDVSGGKHSMYMETMQNGHAQNEIGQHNLTDQILIELDEFRETLIEKRATGVSLATLRSSYVRLRSIHSALISDKPGENATVIYPQDGRASYRPGRVASSEHEELRKLYSRGDVTLLPIEDELSDDEPLAATARHGFNYNPNFWS</sequence>
<dbReference type="PANTHER" id="PTHR33936">
    <property type="entry name" value="PROTEIN CBG17840"/>
    <property type="match status" value="1"/>
</dbReference>
<dbReference type="Proteomes" id="UP000835052">
    <property type="component" value="Unassembled WGS sequence"/>
</dbReference>
<name>A0A8S1H5S7_9PELO</name>
<proteinExistence type="predicted"/>
<accession>A0A8S1H5S7</accession>
<organism evidence="2 3">
    <name type="scientific">Caenorhabditis auriculariae</name>
    <dbReference type="NCBI Taxonomy" id="2777116"/>
    <lineage>
        <taxon>Eukaryota</taxon>
        <taxon>Metazoa</taxon>
        <taxon>Ecdysozoa</taxon>
        <taxon>Nematoda</taxon>
        <taxon>Chromadorea</taxon>
        <taxon>Rhabditida</taxon>
        <taxon>Rhabditina</taxon>
        <taxon>Rhabditomorpha</taxon>
        <taxon>Rhabditoidea</taxon>
        <taxon>Rhabditidae</taxon>
        <taxon>Peloderinae</taxon>
        <taxon>Caenorhabditis</taxon>
    </lineage>
</organism>
<keyword evidence="3" id="KW-1185">Reference proteome</keyword>
<feature type="domain" description="C2H2-type" evidence="1">
    <location>
        <begin position="83"/>
        <end position="105"/>
    </location>
</feature>